<dbReference type="PROSITE" id="PS51186">
    <property type="entry name" value="GNAT"/>
    <property type="match status" value="1"/>
</dbReference>
<dbReference type="SUPFAM" id="SSF55729">
    <property type="entry name" value="Acyl-CoA N-acyltransferases (Nat)"/>
    <property type="match status" value="1"/>
</dbReference>
<dbReference type="GO" id="GO:0008999">
    <property type="term" value="F:protein-N-terminal-alanine acetyltransferase activity"/>
    <property type="evidence" value="ECO:0007669"/>
    <property type="project" value="TreeGrafter"/>
</dbReference>
<evidence type="ECO:0000256" key="3">
    <source>
        <dbReference type="ARBA" id="ARBA00022801"/>
    </source>
</evidence>
<evidence type="ECO:0000256" key="1">
    <source>
        <dbReference type="ARBA" id="ARBA00018911"/>
    </source>
</evidence>
<dbReference type="InterPro" id="IPR000086">
    <property type="entry name" value="NUDIX_hydrolase_dom"/>
</dbReference>
<dbReference type="GO" id="GO:1990189">
    <property type="term" value="F:protein N-terminal-serine acetyltransferase activity"/>
    <property type="evidence" value="ECO:0007669"/>
    <property type="project" value="TreeGrafter"/>
</dbReference>
<feature type="domain" description="Nudix hydrolase" evidence="6">
    <location>
        <begin position="181"/>
        <end position="309"/>
    </location>
</feature>
<gene>
    <name evidence="7" type="ORF">IAA67_08985</name>
</gene>
<dbReference type="PROSITE" id="PS00893">
    <property type="entry name" value="NUDIX_BOX"/>
    <property type="match status" value="1"/>
</dbReference>
<dbReference type="Pfam" id="PF00293">
    <property type="entry name" value="NUDIX"/>
    <property type="match status" value="1"/>
</dbReference>
<dbReference type="GO" id="GO:0000166">
    <property type="term" value="F:nucleotide binding"/>
    <property type="evidence" value="ECO:0007669"/>
    <property type="project" value="UniProtKB-KW"/>
</dbReference>
<dbReference type="PANTHER" id="PTHR43441">
    <property type="entry name" value="RIBOSOMAL-PROTEIN-SERINE ACETYLTRANSFERASE"/>
    <property type="match status" value="1"/>
</dbReference>
<evidence type="ECO:0000256" key="2">
    <source>
        <dbReference type="ARBA" id="ARBA00022741"/>
    </source>
</evidence>
<dbReference type="EMBL" id="DVFN01000129">
    <property type="protein sequence ID" value="HIQ70449.1"/>
    <property type="molecule type" value="Genomic_DNA"/>
</dbReference>
<evidence type="ECO:0000256" key="4">
    <source>
        <dbReference type="ARBA" id="ARBA00032644"/>
    </source>
</evidence>
<dbReference type="GO" id="GO:0005737">
    <property type="term" value="C:cytoplasm"/>
    <property type="evidence" value="ECO:0007669"/>
    <property type="project" value="TreeGrafter"/>
</dbReference>
<comment type="caution">
    <text evidence="7">The sequence shown here is derived from an EMBL/GenBank/DDBJ whole genome shotgun (WGS) entry which is preliminary data.</text>
</comment>
<accession>A0A9D0Z7L0</accession>
<evidence type="ECO:0000313" key="7">
    <source>
        <dbReference type="EMBL" id="HIQ70449.1"/>
    </source>
</evidence>
<organism evidence="7 8">
    <name type="scientific">Candidatus Avoscillospira stercorigallinarum</name>
    <dbReference type="NCBI Taxonomy" id="2840708"/>
    <lineage>
        <taxon>Bacteria</taxon>
        <taxon>Bacillati</taxon>
        <taxon>Bacillota</taxon>
        <taxon>Clostridia</taxon>
        <taxon>Eubacteriales</taxon>
        <taxon>Oscillospiraceae</taxon>
        <taxon>Oscillospiraceae incertae sedis</taxon>
        <taxon>Candidatus Avoscillospira</taxon>
    </lineage>
</organism>
<dbReference type="Pfam" id="PF13302">
    <property type="entry name" value="Acetyltransf_3"/>
    <property type="match status" value="1"/>
</dbReference>
<sequence>MELSTARLQLRSLCQTDLERFYDLYHTEFVQRYNCMQPMDRAQTASYLAAERDSDKQLAITLPEGLIGMVYIHEDSLRHGVNSIEVSYWLGESYSRRGYMTEALSAVLERLFTVDGYASVTARAFGENEASMALLRGLGFIQEGRLCRAIRTRDGAVYDDVLFSLTREDWQKNRTRQAALIHEKSCGAVVWARFEDGIRYLMVQMRKGHVDFAKGHMEPGEDELQTAAREIWEETGLIVELDPGFRIVTTYSPYAGCIKDVVYFTARAGDTETTPQPSEIRSLRWATLEEARELLTYDNARTILEAAHRYLEERGELRPEPV</sequence>
<reference evidence="7" key="1">
    <citation type="submission" date="2020-10" db="EMBL/GenBank/DDBJ databases">
        <authorList>
            <person name="Gilroy R."/>
        </authorList>
    </citation>
    <scope>NUCLEOTIDE SEQUENCE</scope>
    <source>
        <strain evidence="7">ChiSjej2B20-13462</strain>
    </source>
</reference>
<dbReference type="PANTHER" id="PTHR43441:SF11">
    <property type="entry name" value="RIBOSOMAL-PROTEIN-SERINE ACETYLTRANSFERASE"/>
    <property type="match status" value="1"/>
</dbReference>
<dbReference type="InterPro" id="IPR016181">
    <property type="entry name" value="Acyl_CoA_acyltransferase"/>
</dbReference>
<proteinExistence type="predicted"/>
<dbReference type="CDD" id="cd03428">
    <property type="entry name" value="NUDIX_Ap4A_Nudt2"/>
    <property type="match status" value="1"/>
</dbReference>
<dbReference type="AlphaFoldDB" id="A0A9D0Z7L0"/>
<dbReference type="GO" id="GO:0008796">
    <property type="term" value="F:bis(5'-nucleosyl)-tetraphosphatase activity"/>
    <property type="evidence" value="ECO:0007669"/>
    <property type="project" value="InterPro"/>
</dbReference>
<keyword evidence="3" id="KW-0378">Hydrolase</keyword>
<dbReference type="InterPro" id="IPR051908">
    <property type="entry name" value="Ribosomal_N-acetyltransferase"/>
</dbReference>
<reference evidence="7" key="2">
    <citation type="journal article" date="2021" name="PeerJ">
        <title>Extensive microbial diversity within the chicken gut microbiome revealed by metagenomics and culture.</title>
        <authorList>
            <person name="Gilroy R."/>
            <person name="Ravi A."/>
            <person name="Getino M."/>
            <person name="Pursley I."/>
            <person name="Horton D.L."/>
            <person name="Alikhan N.F."/>
            <person name="Baker D."/>
            <person name="Gharbi K."/>
            <person name="Hall N."/>
            <person name="Watson M."/>
            <person name="Adriaenssens E.M."/>
            <person name="Foster-Nyarko E."/>
            <person name="Jarju S."/>
            <person name="Secka A."/>
            <person name="Antonio M."/>
            <person name="Oren A."/>
            <person name="Chaudhuri R.R."/>
            <person name="La Ragione R."/>
            <person name="Hildebrand F."/>
            <person name="Pallen M.J."/>
        </authorList>
    </citation>
    <scope>NUCLEOTIDE SEQUENCE</scope>
    <source>
        <strain evidence="7">ChiSjej2B20-13462</strain>
    </source>
</reference>
<evidence type="ECO:0000259" key="6">
    <source>
        <dbReference type="PROSITE" id="PS51462"/>
    </source>
</evidence>
<dbReference type="InterPro" id="IPR000182">
    <property type="entry name" value="GNAT_dom"/>
</dbReference>
<dbReference type="InterPro" id="IPR003565">
    <property type="entry name" value="Tetra_PHTase"/>
</dbReference>
<dbReference type="InterPro" id="IPR020084">
    <property type="entry name" value="NUDIX_hydrolase_CS"/>
</dbReference>
<dbReference type="SUPFAM" id="SSF55811">
    <property type="entry name" value="Nudix"/>
    <property type="match status" value="1"/>
</dbReference>
<protein>
    <recommendedName>
        <fullName evidence="1">Bis(5'-nucleosyl)-tetraphosphatase [asymmetrical]</fullName>
    </recommendedName>
    <alternativeName>
        <fullName evidence="4">Diadenosine 5',5'''-P1,P4-tetraphosphate asymmetrical hydrolase</fullName>
    </alternativeName>
</protein>
<dbReference type="Proteomes" id="UP000886874">
    <property type="component" value="Unassembled WGS sequence"/>
</dbReference>
<evidence type="ECO:0000313" key="8">
    <source>
        <dbReference type="Proteomes" id="UP000886874"/>
    </source>
</evidence>
<dbReference type="Gene3D" id="3.90.79.10">
    <property type="entry name" value="Nucleoside Triphosphate Pyrophosphohydrolase"/>
    <property type="match status" value="1"/>
</dbReference>
<feature type="domain" description="N-acetyltransferase" evidence="5">
    <location>
        <begin position="8"/>
        <end position="168"/>
    </location>
</feature>
<dbReference type="PROSITE" id="PS51462">
    <property type="entry name" value="NUDIX"/>
    <property type="match status" value="1"/>
</dbReference>
<name>A0A9D0Z7L0_9FIRM</name>
<keyword evidence="2" id="KW-0547">Nucleotide-binding</keyword>
<dbReference type="InterPro" id="IPR015797">
    <property type="entry name" value="NUDIX_hydrolase-like_dom_sf"/>
</dbReference>
<dbReference type="Gene3D" id="3.40.630.30">
    <property type="match status" value="1"/>
</dbReference>
<evidence type="ECO:0000259" key="5">
    <source>
        <dbReference type="PROSITE" id="PS51186"/>
    </source>
</evidence>